<evidence type="ECO:0000256" key="5">
    <source>
        <dbReference type="ARBA" id="ARBA00022747"/>
    </source>
</evidence>
<dbReference type="PANTHER" id="PTHR42933:SF3">
    <property type="entry name" value="TYPE I RESTRICTION ENZYME MJAVIII METHYLASE SUBUNIT"/>
    <property type="match status" value="1"/>
</dbReference>
<dbReference type="Gene3D" id="3.40.50.150">
    <property type="entry name" value="Vaccinia Virus protein VP39"/>
    <property type="match status" value="1"/>
</dbReference>
<evidence type="ECO:0000256" key="2">
    <source>
        <dbReference type="ARBA" id="ARBA00022603"/>
    </source>
</evidence>
<protein>
    <recommendedName>
        <fullName evidence="1">site-specific DNA-methyltransferase (adenine-specific)</fullName>
        <ecNumber evidence="1">2.1.1.72</ecNumber>
    </recommendedName>
</protein>
<evidence type="ECO:0000259" key="7">
    <source>
        <dbReference type="Pfam" id="PF01170"/>
    </source>
</evidence>
<evidence type="ECO:0000256" key="6">
    <source>
        <dbReference type="ARBA" id="ARBA00047942"/>
    </source>
</evidence>
<evidence type="ECO:0000313" key="9">
    <source>
        <dbReference type="Proteomes" id="UP000680206"/>
    </source>
</evidence>
<reference evidence="8 9" key="1">
    <citation type="submission" date="2021-03" db="EMBL/GenBank/DDBJ databases">
        <title>Actinomadura violae sp. nov., isolated from lichen in Thailand.</title>
        <authorList>
            <person name="Kanchanasin P."/>
            <person name="Saeng-In P."/>
            <person name="Phongsopitanun W."/>
            <person name="Yuki M."/>
            <person name="Kudo T."/>
            <person name="Ohkuma M."/>
            <person name="Tanasupawat S."/>
        </authorList>
    </citation>
    <scope>NUCLEOTIDE SEQUENCE [LARGE SCALE GENOMIC DNA]</scope>
    <source>
        <strain evidence="8 9">LCR2-06</strain>
    </source>
</reference>
<dbReference type="Pfam" id="PF01170">
    <property type="entry name" value="UPF0020"/>
    <property type="match status" value="1"/>
</dbReference>
<keyword evidence="3" id="KW-0808">Transferase</keyword>
<dbReference type="RefSeq" id="WP_208247161.1">
    <property type="nucleotide sequence ID" value="NZ_JAGEPF010000023.1"/>
</dbReference>
<gene>
    <name evidence="8" type="ORF">J4709_34430</name>
</gene>
<proteinExistence type="predicted"/>
<dbReference type="InterPro" id="IPR000241">
    <property type="entry name" value="RlmKL-like_Mtase"/>
</dbReference>
<evidence type="ECO:0000313" key="8">
    <source>
        <dbReference type="EMBL" id="MBO2462677.1"/>
    </source>
</evidence>
<dbReference type="Proteomes" id="UP000680206">
    <property type="component" value="Unassembled WGS sequence"/>
</dbReference>
<evidence type="ECO:0000256" key="1">
    <source>
        <dbReference type="ARBA" id="ARBA00011900"/>
    </source>
</evidence>
<organism evidence="8 9">
    <name type="scientific">Actinomadura violacea</name>
    <dbReference type="NCBI Taxonomy" id="2819934"/>
    <lineage>
        <taxon>Bacteria</taxon>
        <taxon>Bacillati</taxon>
        <taxon>Actinomycetota</taxon>
        <taxon>Actinomycetes</taxon>
        <taxon>Streptosporangiales</taxon>
        <taxon>Thermomonosporaceae</taxon>
        <taxon>Actinomadura</taxon>
    </lineage>
</organism>
<dbReference type="EMBL" id="JAGEPF010000023">
    <property type="protein sequence ID" value="MBO2462677.1"/>
    <property type="molecule type" value="Genomic_DNA"/>
</dbReference>
<comment type="caution">
    <text evidence="8">The sequence shown here is derived from an EMBL/GenBank/DDBJ whole genome shotgun (WGS) entry which is preliminary data.</text>
</comment>
<dbReference type="PANTHER" id="PTHR42933">
    <property type="entry name" value="SLR6095 PROTEIN"/>
    <property type="match status" value="1"/>
</dbReference>
<accession>A0ABS3S146</accession>
<name>A0ABS3S146_9ACTN</name>
<feature type="domain" description="Ribosomal RNA large subunit methyltransferase K/L-like methyltransferase" evidence="7">
    <location>
        <begin position="200"/>
        <end position="305"/>
    </location>
</feature>
<dbReference type="InterPro" id="IPR051537">
    <property type="entry name" value="DNA_Adenine_Mtase"/>
</dbReference>
<dbReference type="EC" id="2.1.1.72" evidence="1"/>
<keyword evidence="9" id="KW-1185">Reference proteome</keyword>
<keyword evidence="2 8" id="KW-0489">Methyltransferase</keyword>
<dbReference type="GO" id="GO:0008168">
    <property type="term" value="F:methyltransferase activity"/>
    <property type="evidence" value="ECO:0007669"/>
    <property type="project" value="UniProtKB-KW"/>
</dbReference>
<evidence type="ECO:0000256" key="3">
    <source>
        <dbReference type="ARBA" id="ARBA00022679"/>
    </source>
</evidence>
<dbReference type="CDD" id="cd02440">
    <property type="entry name" value="AdoMet_MTases"/>
    <property type="match status" value="1"/>
</dbReference>
<evidence type="ECO:0000256" key="4">
    <source>
        <dbReference type="ARBA" id="ARBA00022691"/>
    </source>
</evidence>
<dbReference type="InterPro" id="IPR029063">
    <property type="entry name" value="SAM-dependent_MTases_sf"/>
</dbReference>
<comment type="catalytic activity">
    <reaction evidence="6">
        <text>a 2'-deoxyadenosine in DNA + S-adenosyl-L-methionine = an N(6)-methyl-2'-deoxyadenosine in DNA + S-adenosyl-L-homocysteine + H(+)</text>
        <dbReference type="Rhea" id="RHEA:15197"/>
        <dbReference type="Rhea" id="RHEA-COMP:12418"/>
        <dbReference type="Rhea" id="RHEA-COMP:12419"/>
        <dbReference type="ChEBI" id="CHEBI:15378"/>
        <dbReference type="ChEBI" id="CHEBI:57856"/>
        <dbReference type="ChEBI" id="CHEBI:59789"/>
        <dbReference type="ChEBI" id="CHEBI:90615"/>
        <dbReference type="ChEBI" id="CHEBI:90616"/>
        <dbReference type="EC" id="2.1.1.72"/>
    </reaction>
</comment>
<dbReference type="GO" id="GO:0032259">
    <property type="term" value="P:methylation"/>
    <property type="evidence" value="ECO:0007669"/>
    <property type="project" value="UniProtKB-KW"/>
</dbReference>
<keyword evidence="4" id="KW-0949">S-adenosyl-L-methionine</keyword>
<keyword evidence="5" id="KW-0680">Restriction system</keyword>
<dbReference type="SUPFAM" id="SSF53335">
    <property type="entry name" value="S-adenosyl-L-methionine-dependent methyltransferases"/>
    <property type="match status" value="1"/>
</dbReference>
<sequence>MSNASIRGALIAAGYEFVQFEPKIPGMWNWRPDAVAWAANSHGALVPWTVVEAQTSSDAIRPEVGLSVLARARDMLGTADHYIVMNGTDWYRADAGLQRLTAVDGPVSPPNGGDGEIVDVDLVTTMLADELWKAAARSHDKGTSEAFRSNSDVVLGLTSFRTATNSLVPVNKETLWQARRHAVVDFERRGTEAGFLTSHKTVAQAVAQLAGPKLSGRILDPFCGTGSFLWEAIDYARKRGTGLGTALGCDVDQRMVDLAGSIGAVSPVPVEIVRTDALLGEGLPLTTSIVSAPPLGLRLQEHHQLLDGTTTRDGDLVALDRIVRLLVDDGRAVLHLPAGITFRRSADRYRRFLATHLRVAAILGLPAGAVPRTGIRSVLLVIDNAEPSDTFIAQLGEDWEAQLAPGGAALEAALTQIDGSQQ</sequence>